<gene>
    <name evidence="13" type="ORF">DXX92_12995</name>
</gene>
<keyword evidence="3 8" id="KW-1134">Transmembrane beta strand</keyword>
<keyword evidence="5 9" id="KW-0798">TonB box</keyword>
<dbReference type="GO" id="GO:0009279">
    <property type="term" value="C:cell outer membrane"/>
    <property type="evidence" value="ECO:0007669"/>
    <property type="project" value="UniProtKB-SubCell"/>
</dbReference>
<dbReference type="InterPro" id="IPR036942">
    <property type="entry name" value="Beta-barrel_TonB_sf"/>
</dbReference>
<evidence type="ECO:0000256" key="2">
    <source>
        <dbReference type="ARBA" id="ARBA00022448"/>
    </source>
</evidence>
<dbReference type="RefSeq" id="WP_116000832.1">
    <property type="nucleotide sequence ID" value="NZ_QUOV01000001.1"/>
</dbReference>
<evidence type="ECO:0000256" key="7">
    <source>
        <dbReference type="ARBA" id="ARBA00023237"/>
    </source>
</evidence>
<dbReference type="Pfam" id="PF07715">
    <property type="entry name" value="Plug"/>
    <property type="match status" value="1"/>
</dbReference>
<accession>A0A3E0UHT7</accession>
<evidence type="ECO:0000256" key="1">
    <source>
        <dbReference type="ARBA" id="ARBA00004571"/>
    </source>
</evidence>
<evidence type="ECO:0000256" key="9">
    <source>
        <dbReference type="RuleBase" id="RU003357"/>
    </source>
</evidence>
<dbReference type="PROSITE" id="PS52016">
    <property type="entry name" value="TONB_DEPENDENT_REC_3"/>
    <property type="match status" value="1"/>
</dbReference>
<feature type="chain" id="PRO_5017586361" evidence="10">
    <location>
        <begin position="30"/>
        <end position="955"/>
    </location>
</feature>
<evidence type="ECO:0000313" key="13">
    <source>
        <dbReference type="EMBL" id="REL36164.1"/>
    </source>
</evidence>
<evidence type="ECO:0000256" key="4">
    <source>
        <dbReference type="ARBA" id="ARBA00022692"/>
    </source>
</evidence>
<dbReference type="EMBL" id="QUOV01000001">
    <property type="protein sequence ID" value="REL36164.1"/>
    <property type="molecule type" value="Genomic_DNA"/>
</dbReference>
<protein>
    <submittedName>
        <fullName evidence="13">TonB-dependent receptor</fullName>
    </submittedName>
</protein>
<proteinExistence type="inferred from homology"/>
<keyword evidence="10" id="KW-0732">Signal</keyword>
<keyword evidence="7 8" id="KW-0998">Cell outer membrane</keyword>
<comment type="subcellular location">
    <subcellularLocation>
        <location evidence="1 8">Cell outer membrane</location>
        <topology evidence="1 8">Multi-pass membrane protein</topology>
    </subcellularLocation>
</comment>
<dbReference type="SUPFAM" id="SSF56935">
    <property type="entry name" value="Porins"/>
    <property type="match status" value="1"/>
</dbReference>
<dbReference type="PANTHER" id="PTHR47234">
    <property type="match status" value="1"/>
</dbReference>
<feature type="domain" description="TonB-dependent receptor plug" evidence="12">
    <location>
        <begin position="54"/>
        <end position="167"/>
    </location>
</feature>
<name>A0A3E0UHT7_9GAMM</name>
<dbReference type="Gene3D" id="2.40.170.20">
    <property type="entry name" value="TonB-dependent receptor, beta-barrel domain"/>
    <property type="match status" value="1"/>
</dbReference>
<keyword evidence="13" id="KW-0675">Receptor</keyword>
<dbReference type="OrthoDB" id="176248at2"/>
<reference evidence="13 14" key="1">
    <citation type="submission" date="2018-08" db="EMBL/GenBank/DDBJ databases">
        <title>Thalassotalea euphylliae genome.</title>
        <authorList>
            <person name="Summers S."/>
            <person name="Rice S.A."/>
            <person name="Freckelton M.L."/>
            <person name="Nedved B.T."/>
            <person name="Hadfield M.G."/>
        </authorList>
    </citation>
    <scope>NUCLEOTIDE SEQUENCE [LARGE SCALE GENOMIC DNA]</scope>
    <source>
        <strain evidence="13 14">H2</strain>
    </source>
</reference>
<dbReference type="InterPro" id="IPR037066">
    <property type="entry name" value="Plug_dom_sf"/>
</dbReference>
<evidence type="ECO:0000259" key="12">
    <source>
        <dbReference type="Pfam" id="PF07715"/>
    </source>
</evidence>
<sequence>MFHNSRVAKAVRYAMFIGASSAVAMPALAEDIQQSEDEEVIEVTGSRIARSELSQPTPVITLDAKDIQKFGTPDLGSILGELPAIGATDTLIGNNGSNAFAGTSSADLRRLGSSRTLVLVNGKRHVAGNPGEATVDLSTIPAALIERVEVITGGASAVYGSDAVSGVINVILKKDYDGFELNVTGTKSTEGVNERNHTISILSGTDFADGKGNVTFFTSLERIGEVMANDIRQYNNWGTIANPEDGGEDDGIPDRLRVPNVGSEFIHANGVINPFGGAAGRWVFDDAGNPLVQTDRQFTNSFAFGNFPDGCQYCFFTEDYENYSPDVDKVNVSSTLTYDITDNISFNSSVKYVRSDIVQQFQPSFRFGNISINVEENAFLDPTLRQTLLDAGQTTVSMAKFFDELGNRSADNRRELFRYTAGFDGSFVVSETDFDWELYYVYGETTNTRNTLNDLIPDNFAAAVDSVIDPETGEAVCRDDEGIIGGPCVAFNPFGQSSSQEARDFVSADVKREDEITQEFIGGSIVFDTSEFLSLQGGGIGVAAGFEYREETSGSITDEFTKRGFLTSAATPDSYGEYDVTEFFVEVSLPLLSEVAFAHELTLDAAFRTADYSHAGTADAWKVGFMYAPIEDLRIRGTLGEAVRAPNITEAFDPVSPGFGRVSDPCDADNIPDDPDRAANCAALGIPAGFQANDNVSVDTLAGGNPDLVSEESESLTAGFVWTPSFAEDFSLTVDYYDIEITDAITFVSVQNVADNCVDATGGPDLGFCSQIDRDPVTNDITLVRSGYLNAAKLTTKGVEAQLRYGTDLSAFDLPGEVRMNLLVNKLLELEQFEFQNRPDEINVEDGEVGDPEWQMRFGADYELDDLVVSWSTRLIDRSFTLDISPTGDTPEDTDPAFIGTVVTHDISFAYSVSDNVSVNFGVRNLTDKLAPGYTTNPIYDLVGRRAFAGINVSL</sequence>
<keyword evidence="4 8" id="KW-0812">Transmembrane</keyword>
<evidence type="ECO:0000256" key="3">
    <source>
        <dbReference type="ARBA" id="ARBA00022452"/>
    </source>
</evidence>
<evidence type="ECO:0000256" key="5">
    <source>
        <dbReference type="ARBA" id="ARBA00023077"/>
    </source>
</evidence>
<dbReference type="InterPro" id="IPR012910">
    <property type="entry name" value="Plug_dom"/>
</dbReference>
<dbReference type="Gene3D" id="2.170.130.10">
    <property type="entry name" value="TonB-dependent receptor, plug domain"/>
    <property type="match status" value="1"/>
</dbReference>
<keyword evidence="2 8" id="KW-0813">Transport</keyword>
<feature type="domain" description="TonB-dependent receptor-like beta-barrel" evidence="11">
    <location>
        <begin position="411"/>
        <end position="926"/>
    </location>
</feature>
<dbReference type="Proteomes" id="UP000256999">
    <property type="component" value="Unassembled WGS sequence"/>
</dbReference>
<evidence type="ECO:0000313" key="14">
    <source>
        <dbReference type="Proteomes" id="UP000256999"/>
    </source>
</evidence>
<organism evidence="13 14">
    <name type="scientific">Thalassotalea euphylliae</name>
    <dbReference type="NCBI Taxonomy" id="1655234"/>
    <lineage>
        <taxon>Bacteria</taxon>
        <taxon>Pseudomonadati</taxon>
        <taxon>Pseudomonadota</taxon>
        <taxon>Gammaproteobacteria</taxon>
        <taxon>Alteromonadales</taxon>
        <taxon>Colwelliaceae</taxon>
        <taxon>Thalassotalea</taxon>
    </lineage>
</organism>
<dbReference type="InterPro" id="IPR039426">
    <property type="entry name" value="TonB-dep_rcpt-like"/>
</dbReference>
<feature type="signal peptide" evidence="10">
    <location>
        <begin position="1"/>
        <end position="29"/>
    </location>
</feature>
<evidence type="ECO:0000256" key="8">
    <source>
        <dbReference type="PROSITE-ProRule" id="PRU01360"/>
    </source>
</evidence>
<dbReference type="PANTHER" id="PTHR47234:SF2">
    <property type="entry name" value="TONB-DEPENDENT RECEPTOR"/>
    <property type="match status" value="1"/>
</dbReference>
<dbReference type="InterPro" id="IPR000531">
    <property type="entry name" value="Beta-barrel_TonB"/>
</dbReference>
<dbReference type="AlphaFoldDB" id="A0A3E0UHT7"/>
<evidence type="ECO:0000259" key="11">
    <source>
        <dbReference type="Pfam" id="PF00593"/>
    </source>
</evidence>
<keyword evidence="6 8" id="KW-0472">Membrane</keyword>
<evidence type="ECO:0000256" key="10">
    <source>
        <dbReference type="SAM" id="SignalP"/>
    </source>
</evidence>
<comment type="caution">
    <text evidence="13">The sequence shown here is derived from an EMBL/GenBank/DDBJ whole genome shotgun (WGS) entry which is preliminary data.</text>
</comment>
<evidence type="ECO:0000256" key="6">
    <source>
        <dbReference type="ARBA" id="ARBA00023136"/>
    </source>
</evidence>
<comment type="similarity">
    <text evidence="8 9">Belongs to the TonB-dependent receptor family.</text>
</comment>
<dbReference type="Pfam" id="PF00593">
    <property type="entry name" value="TonB_dep_Rec_b-barrel"/>
    <property type="match status" value="1"/>
</dbReference>